<dbReference type="EMBL" id="JARKIK010000052">
    <property type="protein sequence ID" value="KAK8733979.1"/>
    <property type="molecule type" value="Genomic_DNA"/>
</dbReference>
<keyword evidence="13" id="KW-1185">Reference proteome</keyword>
<dbReference type="AlphaFoldDB" id="A0AAW0X7G7"/>
<evidence type="ECO:0000256" key="3">
    <source>
        <dbReference type="ARBA" id="ARBA00022676"/>
    </source>
</evidence>
<accession>A0AAW0X7G7</accession>
<comment type="subcellular location">
    <subcellularLocation>
        <location evidence="1 10">Golgi apparatus membrane</location>
        <topology evidence="1 10">Single-pass type II membrane protein</topology>
    </subcellularLocation>
</comment>
<sequence length="165" mass="18227">RHPLNQATPCHDGSSQPLVLALVPSAPGNRRGRNFIRSTWAHPALYPRTGLKVLFVVGLTQDAELQDALDTEAALFHDLIQNTFVDSYRNLTYKAISWLSWVSQHCTHVPFIAKVDDDVLVNPYCLGKYLRGLFSVTTPKTPASNDTLASPPRLSTSSSNQQLSL</sequence>
<keyword evidence="4" id="KW-0808">Transferase</keyword>
<dbReference type="PANTHER" id="PTHR11214:SF3">
    <property type="entry name" value="BETA-1,3-GALACTOSYLTRANSFERASE 6"/>
    <property type="match status" value="1"/>
</dbReference>
<feature type="non-terminal residue" evidence="12">
    <location>
        <position position="165"/>
    </location>
</feature>
<evidence type="ECO:0000256" key="6">
    <source>
        <dbReference type="ARBA" id="ARBA00022968"/>
    </source>
</evidence>
<dbReference type="Pfam" id="PF01762">
    <property type="entry name" value="Galactosyl_T"/>
    <property type="match status" value="1"/>
</dbReference>
<proteinExistence type="inferred from homology"/>
<dbReference type="Gene3D" id="3.90.550.50">
    <property type="match status" value="1"/>
</dbReference>
<keyword evidence="6" id="KW-0735">Signal-anchor</keyword>
<evidence type="ECO:0000256" key="1">
    <source>
        <dbReference type="ARBA" id="ARBA00004323"/>
    </source>
</evidence>
<evidence type="ECO:0000256" key="9">
    <source>
        <dbReference type="ARBA" id="ARBA00023136"/>
    </source>
</evidence>
<dbReference type="Proteomes" id="UP001445076">
    <property type="component" value="Unassembled WGS sequence"/>
</dbReference>
<evidence type="ECO:0000256" key="7">
    <source>
        <dbReference type="ARBA" id="ARBA00022989"/>
    </source>
</evidence>
<feature type="region of interest" description="Disordered" evidence="11">
    <location>
        <begin position="142"/>
        <end position="165"/>
    </location>
</feature>
<feature type="non-terminal residue" evidence="12">
    <location>
        <position position="1"/>
    </location>
</feature>
<dbReference type="EC" id="2.4.1.-" evidence="10"/>
<reference evidence="12 13" key="1">
    <citation type="journal article" date="2024" name="BMC Genomics">
        <title>Genome assembly of redclaw crayfish (Cherax quadricarinatus) provides insights into its immune adaptation and hypoxia tolerance.</title>
        <authorList>
            <person name="Liu Z."/>
            <person name="Zheng J."/>
            <person name="Li H."/>
            <person name="Fang K."/>
            <person name="Wang S."/>
            <person name="He J."/>
            <person name="Zhou D."/>
            <person name="Weng S."/>
            <person name="Chi M."/>
            <person name="Gu Z."/>
            <person name="He J."/>
            <person name="Li F."/>
            <person name="Wang M."/>
        </authorList>
    </citation>
    <scope>NUCLEOTIDE SEQUENCE [LARGE SCALE GENOMIC DNA]</scope>
    <source>
        <strain evidence="12">ZL_2023a</strain>
    </source>
</reference>
<dbReference type="GO" id="GO:0006493">
    <property type="term" value="P:protein O-linked glycosylation"/>
    <property type="evidence" value="ECO:0007669"/>
    <property type="project" value="TreeGrafter"/>
</dbReference>
<dbReference type="GO" id="GO:0016758">
    <property type="term" value="F:hexosyltransferase activity"/>
    <property type="evidence" value="ECO:0007669"/>
    <property type="project" value="InterPro"/>
</dbReference>
<dbReference type="GO" id="GO:0000139">
    <property type="term" value="C:Golgi membrane"/>
    <property type="evidence" value="ECO:0007669"/>
    <property type="project" value="UniProtKB-SubCell"/>
</dbReference>
<organism evidence="12 13">
    <name type="scientific">Cherax quadricarinatus</name>
    <name type="common">Australian red claw crayfish</name>
    <dbReference type="NCBI Taxonomy" id="27406"/>
    <lineage>
        <taxon>Eukaryota</taxon>
        <taxon>Metazoa</taxon>
        <taxon>Ecdysozoa</taxon>
        <taxon>Arthropoda</taxon>
        <taxon>Crustacea</taxon>
        <taxon>Multicrustacea</taxon>
        <taxon>Malacostraca</taxon>
        <taxon>Eumalacostraca</taxon>
        <taxon>Eucarida</taxon>
        <taxon>Decapoda</taxon>
        <taxon>Pleocyemata</taxon>
        <taxon>Astacidea</taxon>
        <taxon>Parastacoidea</taxon>
        <taxon>Parastacidae</taxon>
        <taxon>Cherax</taxon>
    </lineage>
</organism>
<keyword evidence="8 10" id="KW-0333">Golgi apparatus</keyword>
<evidence type="ECO:0000256" key="2">
    <source>
        <dbReference type="ARBA" id="ARBA00008661"/>
    </source>
</evidence>
<evidence type="ECO:0000256" key="4">
    <source>
        <dbReference type="ARBA" id="ARBA00022679"/>
    </source>
</evidence>
<keyword evidence="7" id="KW-1133">Transmembrane helix</keyword>
<protein>
    <recommendedName>
        <fullName evidence="10">Hexosyltransferase</fullName>
        <ecNumber evidence="10">2.4.1.-</ecNumber>
    </recommendedName>
</protein>
<dbReference type="PANTHER" id="PTHR11214">
    <property type="entry name" value="BETA-1,3-N-ACETYLGLUCOSAMINYLTRANSFERASE"/>
    <property type="match status" value="1"/>
</dbReference>
<keyword evidence="5" id="KW-0812">Transmembrane</keyword>
<evidence type="ECO:0000256" key="8">
    <source>
        <dbReference type="ARBA" id="ARBA00023034"/>
    </source>
</evidence>
<evidence type="ECO:0000256" key="10">
    <source>
        <dbReference type="RuleBase" id="RU363063"/>
    </source>
</evidence>
<evidence type="ECO:0000313" key="12">
    <source>
        <dbReference type="EMBL" id="KAK8733979.1"/>
    </source>
</evidence>
<evidence type="ECO:0000256" key="5">
    <source>
        <dbReference type="ARBA" id="ARBA00022692"/>
    </source>
</evidence>
<dbReference type="InterPro" id="IPR002659">
    <property type="entry name" value="Glyco_trans_31"/>
</dbReference>
<comment type="caution">
    <text evidence="12">The sequence shown here is derived from an EMBL/GenBank/DDBJ whole genome shotgun (WGS) entry which is preliminary data.</text>
</comment>
<evidence type="ECO:0000313" key="13">
    <source>
        <dbReference type="Proteomes" id="UP001445076"/>
    </source>
</evidence>
<gene>
    <name evidence="12" type="ORF">OTU49_006279</name>
</gene>
<feature type="compositionally biased region" description="Low complexity" evidence="11">
    <location>
        <begin position="154"/>
        <end position="165"/>
    </location>
</feature>
<evidence type="ECO:0000256" key="11">
    <source>
        <dbReference type="SAM" id="MobiDB-lite"/>
    </source>
</evidence>
<keyword evidence="3 10" id="KW-0328">Glycosyltransferase</keyword>
<keyword evidence="9" id="KW-0472">Membrane</keyword>
<name>A0AAW0X7G7_CHEQU</name>
<comment type="similarity">
    <text evidence="2 10">Belongs to the glycosyltransferase 31 family.</text>
</comment>